<evidence type="ECO:0000256" key="1">
    <source>
        <dbReference type="ARBA" id="ARBA00004651"/>
    </source>
</evidence>
<dbReference type="Pfam" id="PF01554">
    <property type="entry name" value="MatE"/>
    <property type="match status" value="2"/>
</dbReference>
<protein>
    <submittedName>
        <fullName evidence="8">Putative efflux protein, MATE family</fullName>
    </submittedName>
</protein>
<gene>
    <name evidence="8" type="ORF">SAMN02910265_00164</name>
</gene>
<dbReference type="NCBIfam" id="TIGR00797">
    <property type="entry name" value="matE"/>
    <property type="match status" value="1"/>
</dbReference>
<feature type="transmembrane region" description="Helical" evidence="7">
    <location>
        <begin position="136"/>
        <end position="161"/>
    </location>
</feature>
<evidence type="ECO:0000313" key="8">
    <source>
        <dbReference type="EMBL" id="SEH37781.1"/>
    </source>
</evidence>
<name>A0A1H6HUH3_RUMFL</name>
<feature type="transmembrane region" description="Helical" evidence="7">
    <location>
        <begin position="12"/>
        <end position="34"/>
    </location>
</feature>
<organism evidence="8 9">
    <name type="scientific">Ruminococcus flavefaciens</name>
    <dbReference type="NCBI Taxonomy" id="1265"/>
    <lineage>
        <taxon>Bacteria</taxon>
        <taxon>Bacillati</taxon>
        <taxon>Bacillota</taxon>
        <taxon>Clostridia</taxon>
        <taxon>Eubacteriales</taxon>
        <taxon>Oscillospiraceae</taxon>
        <taxon>Ruminococcus</taxon>
    </lineage>
</organism>
<feature type="transmembrane region" description="Helical" evidence="7">
    <location>
        <begin position="357"/>
        <end position="380"/>
    </location>
</feature>
<comment type="subcellular location">
    <subcellularLocation>
        <location evidence="1">Cell membrane</location>
        <topology evidence="1">Multi-pass membrane protein</topology>
    </subcellularLocation>
</comment>
<feature type="transmembrane region" description="Helical" evidence="7">
    <location>
        <begin position="95"/>
        <end position="116"/>
    </location>
</feature>
<feature type="transmembrane region" description="Helical" evidence="7">
    <location>
        <begin position="315"/>
        <end position="337"/>
    </location>
</feature>
<sequence length="453" mass="49274">MQSKSYDMCEGPLVSRVILYTIPIILTGILQLLFNAADLVVVGQCNGSNSVGAVGATGALINLMVNLFIGLSVGAGVTVAHGIGSGRSEDVRRTVHTAIPTALICGSVLTVVGVVFSETFLRLMHTHPDQLDLAVSYMRIYFCGTIASMLYNFGSAILRAAGDTKSPLYYLTAAGILNVVLNLIFVIGFKMNVSGVALATVISQALSAALIIRALMKRDDACKLELKKMHIYGRQLKRILQIGFPAGIQSSLFAISNVIIQSSINSFGPIVNSGNAAAQNIEGFVYTSMNSYSKTALNFTGQNYGAGKIDRIRKITWVCLISVFCTGLVLGLTALFFGRPLLSIYITDSEKAIDYGIVRMTYIMIPYFLCGLMDVATGLIRGLGRSVLPMLITVAGVVGMRLGWIYIVFRIPQYHTLKSLYLSYLISWAMTFTVEIIVFFVIMNKIKKQRLKQ</sequence>
<accession>A0A1H6HUH3</accession>
<feature type="transmembrane region" description="Helical" evidence="7">
    <location>
        <begin position="54"/>
        <end position="83"/>
    </location>
</feature>
<evidence type="ECO:0000256" key="5">
    <source>
        <dbReference type="ARBA" id="ARBA00022989"/>
    </source>
</evidence>
<evidence type="ECO:0000256" key="7">
    <source>
        <dbReference type="SAM" id="Phobius"/>
    </source>
</evidence>
<dbReference type="CDD" id="cd13138">
    <property type="entry name" value="MATE_yoeA_like"/>
    <property type="match status" value="1"/>
</dbReference>
<dbReference type="GO" id="GO:0005886">
    <property type="term" value="C:plasma membrane"/>
    <property type="evidence" value="ECO:0007669"/>
    <property type="project" value="UniProtKB-SubCell"/>
</dbReference>
<feature type="transmembrane region" description="Helical" evidence="7">
    <location>
        <begin position="387"/>
        <end position="409"/>
    </location>
</feature>
<dbReference type="InterPro" id="IPR052031">
    <property type="entry name" value="Membrane_Transporter-Flippase"/>
</dbReference>
<dbReference type="OrthoDB" id="9776324at2"/>
<dbReference type="InterPro" id="IPR002528">
    <property type="entry name" value="MATE_fam"/>
</dbReference>
<dbReference type="GO" id="GO:0042910">
    <property type="term" value="F:xenobiotic transmembrane transporter activity"/>
    <property type="evidence" value="ECO:0007669"/>
    <property type="project" value="InterPro"/>
</dbReference>
<evidence type="ECO:0000256" key="6">
    <source>
        <dbReference type="ARBA" id="ARBA00023136"/>
    </source>
</evidence>
<keyword evidence="4 7" id="KW-0812">Transmembrane</keyword>
<feature type="transmembrane region" description="Helical" evidence="7">
    <location>
        <begin position="421"/>
        <end position="443"/>
    </location>
</feature>
<dbReference type="InterPro" id="IPR048279">
    <property type="entry name" value="MdtK-like"/>
</dbReference>
<evidence type="ECO:0000256" key="4">
    <source>
        <dbReference type="ARBA" id="ARBA00022692"/>
    </source>
</evidence>
<feature type="transmembrane region" description="Helical" evidence="7">
    <location>
        <begin position="195"/>
        <end position="216"/>
    </location>
</feature>
<dbReference type="Proteomes" id="UP000183190">
    <property type="component" value="Unassembled WGS sequence"/>
</dbReference>
<feature type="transmembrane region" description="Helical" evidence="7">
    <location>
        <begin position="168"/>
        <end position="189"/>
    </location>
</feature>
<evidence type="ECO:0000313" key="9">
    <source>
        <dbReference type="Proteomes" id="UP000183190"/>
    </source>
</evidence>
<keyword evidence="5 7" id="KW-1133">Transmembrane helix</keyword>
<dbReference type="RefSeq" id="WP_074714018.1">
    <property type="nucleotide sequence ID" value="NZ_FNWV01000001.1"/>
</dbReference>
<dbReference type="AlphaFoldDB" id="A0A1H6HUH3"/>
<keyword evidence="2" id="KW-0813">Transport</keyword>
<dbReference type="PIRSF" id="PIRSF006603">
    <property type="entry name" value="DinF"/>
    <property type="match status" value="1"/>
</dbReference>
<keyword evidence="3" id="KW-1003">Cell membrane</keyword>
<keyword evidence="6 7" id="KW-0472">Membrane</keyword>
<evidence type="ECO:0000256" key="3">
    <source>
        <dbReference type="ARBA" id="ARBA00022475"/>
    </source>
</evidence>
<dbReference type="PANTHER" id="PTHR43549:SF3">
    <property type="entry name" value="MULTIDRUG RESISTANCE PROTEIN YPNP-RELATED"/>
    <property type="match status" value="1"/>
</dbReference>
<evidence type="ECO:0000256" key="2">
    <source>
        <dbReference type="ARBA" id="ARBA00022448"/>
    </source>
</evidence>
<dbReference type="EMBL" id="FNWV01000001">
    <property type="protein sequence ID" value="SEH37781.1"/>
    <property type="molecule type" value="Genomic_DNA"/>
</dbReference>
<dbReference type="GO" id="GO:0015297">
    <property type="term" value="F:antiporter activity"/>
    <property type="evidence" value="ECO:0007669"/>
    <property type="project" value="InterPro"/>
</dbReference>
<reference evidence="8 9" key="1">
    <citation type="submission" date="2016-10" db="EMBL/GenBank/DDBJ databases">
        <authorList>
            <person name="de Groot N.N."/>
        </authorList>
    </citation>
    <scope>NUCLEOTIDE SEQUENCE [LARGE SCALE GENOMIC DNA]</scope>
    <source>
        <strain evidence="8 9">YAD2003</strain>
    </source>
</reference>
<dbReference type="PANTHER" id="PTHR43549">
    <property type="entry name" value="MULTIDRUG RESISTANCE PROTEIN YPNP-RELATED"/>
    <property type="match status" value="1"/>
</dbReference>
<proteinExistence type="predicted"/>